<keyword evidence="1" id="KW-0812">Transmembrane</keyword>
<evidence type="ECO:0000256" key="1">
    <source>
        <dbReference type="SAM" id="Phobius"/>
    </source>
</evidence>
<reference evidence="4" key="1">
    <citation type="journal article" date="2010" name="ISME J.">
        <title>The complete genome sequence of the algal symbiont Dinoroseobacter shibae: a hitchhiker's guide to life in the sea.</title>
        <authorList>
            <person name="Wagner-Dobler I."/>
            <person name="Ballhausen B."/>
            <person name="Berger M."/>
            <person name="Brinkhoff T."/>
            <person name="Buchholz I."/>
            <person name="Bunk B."/>
            <person name="Cypionka H."/>
            <person name="Daniel R."/>
            <person name="Drepper T."/>
            <person name="Gerdts G."/>
            <person name="Hahnke S."/>
            <person name="Han C."/>
            <person name="Jahn D."/>
            <person name="Kalhoefer D."/>
            <person name="Kiss H."/>
            <person name="Klenk H.P."/>
            <person name="Kyrpides N."/>
            <person name="Liebl W."/>
            <person name="Liesegang H."/>
            <person name="Meincke L."/>
            <person name="Pati A."/>
            <person name="Petersen J."/>
            <person name="Piekarski T."/>
            <person name="Pommerenke C."/>
            <person name="Pradella S."/>
            <person name="Pukall R."/>
            <person name="Rabus R."/>
            <person name="Stackebrandt E."/>
            <person name="Thole S."/>
            <person name="Thompson L."/>
            <person name="Tielen P."/>
            <person name="Tomasch J."/>
            <person name="von Jan M."/>
            <person name="Wanphrut N."/>
            <person name="Wichels A."/>
            <person name="Zech H."/>
            <person name="Simon M."/>
        </authorList>
    </citation>
    <scope>NUCLEOTIDE SEQUENCE [LARGE SCALE GENOMIC DNA]</scope>
    <source>
        <strain evidence="4">DSM 16493 / NCIMB 14021 / DFL 12</strain>
        <plasmid evidence="4">Plasmid pDSHI02</plasmid>
    </source>
</reference>
<dbReference type="HOGENOM" id="CLU_188263_0_0_5"/>
<dbReference type="OrthoDB" id="5862062at2"/>
<keyword evidence="1" id="KW-1133">Transmembrane helix</keyword>
<keyword evidence="1" id="KW-0472">Membrane</keyword>
<proteinExistence type="predicted"/>
<feature type="transmembrane region" description="Helical" evidence="1">
    <location>
        <begin position="16"/>
        <end position="37"/>
    </location>
</feature>
<feature type="transmembrane region" description="Helical" evidence="1">
    <location>
        <begin position="57"/>
        <end position="81"/>
    </location>
</feature>
<dbReference type="InterPro" id="IPR025424">
    <property type="entry name" value="YrhK_domain"/>
</dbReference>
<name>A8LTS0_DINSH</name>
<evidence type="ECO:0000313" key="3">
    <source>
        <dbReference type="EMBL" id="ABV95637.1"/>
    </source>
</evidence>
<dbReference type="Proteomes" id="UP000006833">
    <property type="component" value="Plasmid pDSHI02"/>
</dbReference>
<evidence type="ECO:0000313" key="4">
    <source>
        <dbReference type="Proteomes" id="UP000006833"/>
    </source>
</evidence>
<accession>A8LTS0</accession>
<keyword evidence="4" id="KW-1185">Reference proteome</keyword>
<dbReference type="Pfam" id="PF14145">
    <property type="entry name" value="YrhK"/>
    <property type="match status" value="1"/>
</dbReference>
<dbReference type="AlphaFoldDB" id="A8LTS0"/>
<dbReference type="KEGG" id="dsh:Dshi_3909"/>
<sequence length="90" mass="10203">MRAHQFLRIFVHQYEWVHLGVGMIGNALFLIGSILFLPDWAETQTGMLGEKVKWRTVGVWFFIAGATLMLIGSVGEVLVSLRSKRKARKS</sequence>
<evidence type="ECO:0000259" key="2">
    <source>
        <dbReference type="Pfam" id="PF14145"/>
    </source>
</evidence>
<protein>
    <recommendedName>
        <fullName evidence="2">YrhK domain-containing protein</fullName>
    </recommendedName>
</protein>
<organism evidence="3 4">
    <name type="scientific">Dinoroseobacter shibae (strain DSM 16493 / NCIMB 14021 / DFL 12)</name>
    <dbReference type="NCBI Taxonomy" id="398580"/>
    <lineage>
        <taxon>Bacteria</taxon>
        <taxon>Pseudomonadati</taxon>
        <taxon>Pseudomonadota</taxon>
        <taxon>Alphaproteobacteria</taxon>
        <taxon>Rhodobacterales</taxon>
        <taxon>Roseobacteraceae</taxon>
        <taxon>Dinoroseobacter</taxon>
    </lineage>
</organism>
<gene>
    <name evidence="3" type="ordered locus">Dshi_3909</name>
</gene>
<dbReference type="EMBL" id="CP000832">
    <property type="protein sequence ID" value="ABV95637.1"/>
    <property type="molecule type" value="Genomic_DNA"/>
</dbReference>
<geneLocation type="plasmid" evidence="3 4">
    <name>pDSHI02</name>
</geneLocation>
<feature type="domain" description="YrhK" evidence="2">
    <location>
        <begin position="12"/>
        <end position="80"/>
    </location>
</feature>
<dbReference type="RefSeq" id="WP_012187295.1">
    <property type="nucleotide sequence ID" value="NC_009956.1"/>
</dbReference>
<keyword evidence="3" id="KW-0614">Plasmid</keyword>